<feature type="domain" description="5'-Nucleotidase C-terminal" evidence="3">
    <location>
        <begin position="356"/>
        <end position="509"/>
    </location>
</feature>
<dbReference type="GeneID" id="92080425"/>
<evidence type="ECO:0000313" key="5">
    <source>
        <dbReference type="Proteomes" id="UP001391051"/>
    </source>
</evidence>
<dbReference type="Proteomes" id="UP001391051">
    <property type="component" value="Unassembled WGS sequence"/>
</dbReference>
<dbReference type="InterPro" id="IPR029052">
    <property type="entry name" value="Metallo-depent_PP-like"/>
</dbReference>
<dbReference type="SUPFAM" id="SSF56300">
    <property type="entry name" value="Metallo-dependent phosphatases"/>
    <property type="match status" value="1"/>
</dbReference>
<keyword evidence="2" id="KW-0547">Nucleotide-binding</keyword>
<organism evidence="4 5">
    <name type="scientific">Apiospora aurea</name>
    <dbReference type="NCBI Taxonomy" id="335848"/>
    <lineage>
        <taxon>Eukaryota</taxon>
        <taxon>Fungi</taxon>
        <taxon>Dikarya</taxon>
        <taxon>Ascomycota</taxon>
        <taxon>Pezizomycotina</taxon>
        <taxon>Sordariomycetes</taxon>
        <taxon>Xylariomycetidae</taxon>
        <taxon>Amphisphaeriales</taxon>
        <taxon>Apiosporaceae</taxon>
        <taxon>Apiospora</taxon>
    </lineage>
</organism>
<name>A0ABR1Q4A8_9PEZI</name>
<sequence>YHISKQEIIAKFLTQLQAYREKNKACTPFTVFSGDIFSPSLEASILRGAHMLPLLKELQVELAYFDFGGHRLRELTAHTNFPWLLSNAFHVAHHDSSGGNHGLTNTLFAGAQKYHIATLQGFRVGFFGLAGTDWPSNCRELPRCVIENPIESARSCTRHLRRVAGCDFVIAVTHMRLAEDVELSEALGGDGDAAMAKDERLDLILGGHDHDLLRRYGGDLKRYSARAKDPQVLDCRYPDVAADGIDGMVPKAHGAVRIVKSGTDWQGLSCVTLQVDRRAVAGSDSDGASEAVLQSVTIEQVADMSRAMVNDHAALEENWQRVTECLQGVHQQIDALGADPLVHTAVPLQGVGSIIRSQESNLGNMVADMVRAFYDVDIGFVNSGSIRCDKVIQATIGSGAASPLTVRDLIEILPFDNTIVVKRITGDVLLRALENSFSDAHTNGRFLQYSGLRLVADWSRREGSRILEVWQCPRGAHEERRIYPGDGQKLTVAMVAFIADGFDGYACFQDQETLVSEEAGFTDTQLLLRTLGYRYGDENKKEHGHSMREGDEGVELDEMRFKRARDAISRQSSTVDGLSIVAPTTEGRIETRHGSRLA</sequence>
<dbReference type="RefSeq" id="XP_066696854.1">
    <property type="nucleotide sequence ID" value="XM_066847363.1"/>
</dbReference>
<dbReference type="InterPro" id="IPR006179">
    <property type="entry name" value="5_nucleotidase/apyrase"/>
</dbReference>
<dbReference type="Gene3D" id="3.60.21.10">
    <property type="match status" value="1"/>
</dbReference>
<comment type="similarity">
    <text evidence="1 2">Belongs to the 5'-nucleotidase family.</text>
</comment>
<dbReference type="SUPFAM" id="SSF55816">
    <property type="entry name" value="5'-nucleotidase (syn. UDP-sugar hydrolase), C-terminal domain"/>
    <property type="match status" value="1"/>
</dbReference>
<dbReference type="EMBL" id="JAQQWE010000007">
    <property type="protein sequence ID" value="KAK7946820.1"/>
    <property type="molecule type" value="Genomic_DNA"/>
</dbReference>
<accession>A0ABR1Q4A8</accession>
<keyword evidence="5" id="KW-1185">Reference proteome</keyword>
<dbReference type="InterPro" id="IPR036907">
    <property type="entry name" value="5'-Nucleotdase_C_sf"/>
</dbReference>
<evidence type="ECO:0000259" key="3">
    <source>
        <dbReference type="Pfam" id="PF02872"/>
    </source>
</evidence>
<reference evidence="4 5" key="1">
    <citation type="submission" date="2023-01" db="EMBL/GenBank/DDBJ databases">
        <title>Analysis of 21 Apiospora genomes using comparative genomics revels a genus with tremendous synthesis potential of carbohydrate active enzymes and secondary metabolites.</title>
        <authorList>
            <person name="Sorensen T."/>
        </authorList>
    </citation>
    <scope>NUCLEOTIDE SEQUENCE [LARGE SCALE GENOMIC DNA]</scope>
    <source>
        <strain evidence="4 5">CBS 24483</strain>
    </source>
</reference>
<evidence type="ECO:0000256" key="2">
    <source>
        <dbReference type="RuleBase" id="RU362119"/>
    </source>
</evidence>
<dbReference type="InterPro" id="IPR008334">
    <property type="entry name" value="5'-Nucleotdase_C"/>
</dbReference>
<dbReference type="Gene3D" id="3.90.780.10">
    <property type="entry name" value="5'-Nucleotidase, C-terminal domain"/>
    <property type="match status" value="1"/>
</dbReference>
<dbReference type="PRINTS" id="PR01607">
    <property type="entry name" value="APYRASEFAMLY"/>
</dbReference>
<gene>
    <name evidence="4" type="ORF">PG986_011141</name>
</gene>
<dbReference type="Pfam" id="PF02872">
    <property type="entry name" value="5_nucleotid_C"/>
    <property type="match status" value="1"/>
</dbReference>
<comment type="caution">
    <text evidence="4">The sequence shown here is derived from an EMBL/GenBank/DDBJ whole genome shotgun (WGS) entry which is preliminary data.</text>
</comment>
<feature type="non-terminal residue" evidence="4">
    <location>
        <position position="1"/>
    </location>
</feature>
<dbReference type="PANTHER" id="PTHR11575">
    <property type="entry name" value="5'-NUCLEOTIDASE-RELATED"/>
    <property type="match status" value="1"/>
</dbReference>
<evidence type="ECO:0000256" key="1">
    <source>
        <dbReference type="ARBA" id="ARBA00006654"/>
    </source>
</evidence>
<dbReference type="PANTHER" id="PTHR11575:SF41">
    <property type="entry name" value="PUTATIVE (AFU_ORTHOLOGUE AFUA_1G01160)-RELATED"/>
    <property type="match status" value="1"/>
</dbReference>
<evidence type="ECO:0000313" key="4">
    <source>
        <dbReference type="EMBL" id="KAK7946820.1"/>
    </source>
</evidence>
<keyword evidence="2" id="KW-0378">Hydrolase</keyword>
<proteinExistence type="inferred from homology"/>
<protein>
    <recommendedName>
        <fullName evidence="3">5'-Nucleotidase C-terminal domain-containing protein</fullName>
    </recommendedName>
</protein>